<dbReference type="EMBL" id="AWUE01014133">
    <property type="protein sequence ID" value="OMP04920.1"/>
    <property type="molecule type" value="Genomic_DNA"/>
</dbReference>
<organism evidence="2 3">
    <name type="scientific">Corchorus olitorius</name>
    <dbReference type="NCBI Taxonomy" id="93759"/>
    <lineage>
        <taxon>Eukaryota</taxon>
        <taxon>Viridiplantae</taxon>
        <taxon>Streptophyta</taxon>
        <taxon>Embryophyta</taxon>
        <taxon>Tracheophyta</taxon>
        <taxon>Spermatophyta</taxon>
        <taxon>Magnoliopsida</taxon>
        <taxon>eudicotyledons</taxon>
        <taxon>Gunneridae</taxon>
        <taxon>Pentapetalae</taxon>
        <taxon>rosids</taxon>
        <taxon>malvids</taxon>
        <taxon>Malvales</taxon>
        <taxon>Malvaceae</taxon>
        <taxon>Grewioideae</taxon>
        <taxon>Apeibeae</taxon>
        <taxon>Corchorus</taxon>
    </lineage>
</organism>
<evidence type="ECO:0000313" key="2">
    <source>
        <dbReference type="EMBL" id="OMP04920.1"/>
    </source>
</evidence>
<evidence type="ECO:0000313" key="3">
    <source>
        <dbReference type="Proteomes" id="UP000187203"/>
    </source>
</evidence>
<evidence type="ECO:0000256" key="1">
    <source>
        <dbReference type="SAM" id="MobiDB-lite"/>
    </source>
</evidence>
<protein>
    <submittedName>
        <fullName evidence="2">CO/COL/TOC1, conserved site</fullName>
    </submittedName>
</protein>
<comment type="caution">
    <text evidence="2">The sequence shown here is derived from an EMBL/GenBank/DDBJ whole genome shotgun (WGS) entry which is preliminary data.</text>
</comment>
<dbReference type="OrthoDB" id="1934352at2759"/>
<feature type="compositionally biased region" description="Polar residues" evidence="1">
    <location>
        <begin position="105"/>
        <end position="118"/>
    </location>
</feature>
<reference evidence="3" key="1">
    <citation type="submission" date="2013-09" db="EMBL/GenBank/DDBJ databases">
        <title>Corchorus olitorius genome sequencing.</title>
        <authorList>
            <person name="Alam M."/>
            <person name="Haque M.S."/>
            <person name="Islam M.S."/>
            <person name="Emdad E.M."/>
            <person name="Islam M.M."/>
            <person name="Ahmed B."/>
            <person name="Halim A."/>
            <person name="Hossen Q.M.M."/>
            <person name="Hossain M.Z."/>
            <person name="Ahmed R."/>
            <person name="Khan M.M."/>
            <person name="Islam R."/>
            <person name="Rashid M.M."/>
            <person name="Khan S.A."/>
            <person name="Rahman M.S."/>
            <person name="Alam M."/>
            <person name="Yahiya A.S."/>
            <person name="Khan M.S."/>
            <person name="Azam M.S."/>
            <person name="Haque T."/>
            <person name="Lashkar M.Z.H."/>
            <person name="Akhand A.I."/>
            <person name="Morshed G."/>
            <person name="Roy S."/>
            <person name="Uddin K.S."/>
            <person name="Rabeya T."/>
            <person name="Hossain A.S."/>
            <person name="Chowdhury A."/>
            <person name="Snigdha A.R."/>
            <person name="Mortoza M.S."/>
            <person name="Matin S.A."/>
            <person name="Hoque S.M.E."/>
            <person name="Islam M.K."/>
            <person name="Roy D.K."/>
            <person name="Haider R."/>
            <person name="Moosa M.M."/>
            <person name="Elias S.M."/>
            <person name="Hasan A.M."/>
            <person name="Jahan S."/>
            <person name="Shafiuddin M."/>
            <person name="Mahmood N."/>
            <person name="Shommy N.S."/>
        </authorList>
    </citation>
    <scope>NUCLEOTIDE SEQUENCE [LARGE SCALE GENOMIC DNA]</scope>
    <source>
        <strain evidence="3">cv. O-4</strain>
    </source>
</reference>
<dbReference type="Proteomes" id="UP000187203">
    <property type="component" value="Unassembled WGS sequence"/>
</dbReference>
<sequence length="162" mass="17530">MSAQAILQLAASPLSFPQETPADQSTATWSVPCHLHAAGVKISPCSPMVILPSLQTEGPASRKASVQRYLEKKKDRFKNKRKLATSSSPNIDIYINQVGDQFSNEQLKPSEPYTSTTQPRPPHAPLRCSSIENVPKIASLAAHPDVEGDRAKAISCQGNDDP</sequence>
<name>A0A1R3KCV1_9ROSI</name>
<dbReference type="AlphaFoldDB" id="A0A1R3KCV1"/>
<accession>A0A1R3KCV1</accession>
<proteinExistence type="predicted"/>
<gene>
    <name evidence="2" type="ORF">COLO4_09196</name>
</gene>
<dbReference type="STRING" id="93759.A0A1R3KCV1"/>
<feature type="region of interest" description="Disordered" evidence="1">
    <location>
        <begin position="141"/>
        <end position="162"/>
    </location>
</feature>
<keyword evidence="3" id="KW-1185">Reference proteome</keyword>
<feature type="region of interest" description="Disordered" evidence="1">
    <location>
        <begin position="105"/>
        <end position="128"/>
    </location>
</feature>